<proteinExistence type="predicted"/>
<dbReference type="OrthoDB" id="3763505at2759"/>
<name>A0A6G1J122_9PLEO</name>
<keyword evidence="2" id="KW-1185">Reference proteome</keyword>
<dbReference type="Proteomes" id="UP000799291">
    <property type="component" value="Unassembled WGS sequence"/>
</dbReference>
<protein>
    <submittedName>
        <fullName evidence="1">Uncharacterized protein</fullName>
    </submittedName>
</protein>
<sequence>MLPTVNNMGTVSFWSTARLFTIGAKRNPKTYNSGDSPVVTHLTTNPPVKRLSVKSRRVSEHLFACGRMC</sequence>
<accession>A0A6G1J122</accession>
<reference evidence="1" key="1">
    <citation type="journal article" date="2020" name="Stud. Mycol.">
        <title>101 Dothideomycetes genomes: a test case for predicting lifestyles and emergence of pathogens.</title>
        <authorList>
            <person name="Haridas S."/>
            <person name="Albert R."/>
            <person name="Binder M."/>
            <person name="Bloem J."/>
            <person name="Labutti K."/>
            <person name="Salamov A."/>
            <person name="Andreopoulos B."/>
            <person name="Baker S."/>
            <person name="Barry K."/>
            <person name="Bills G."/>
            <person name="Bluhm B."/>
            <person name="Cannon C."/>
            <person name="Castanera R."/>
            <person name="Culley D."/>
            <person name="Daum C."/>
            <person name="Ezra D."/>
            <person name="Gonzalez J."/>
            <person name="Henrissat B."/>
            <person name="Kuo A."/>
            <person name="Liang C."/>
            <person name="Lipzen A."/>
            <person name="Lutzoni F."/>
            <person name="Magnuson J."/>
            <person name="Mondo S."/>
            <person name="Nolan M."/>
            <person name="Ohm R."/>
            <person name="Pangilinan J."/>
            <person name="Park H.-J."/>
            <person name="Ramirez L."/>
            <person name="Alfaro M."/>
            <person name="Sun H."/>
            <person name="Tritt A."/>
            <person name="Yoshinaga Y."/>
            <person name="Zwiers L.-H."/>
            <person name="Turgeon B."/>
            <person name="Goodwin S."/>
            <person name="Spatafora J."/>
            <person name="Crous P."/>
            <person name="Grigoriev I."/>
        </authorList>
    </citation>
    <scope>NUCLEOTIDE SEQUENCE</scope>
    <source>
        <strain evidence="1">CBS 122367</strain>
    </source>
</reference>
<organism evidence="1 2">
    <name type="scientific">Lentithecium fluviatile CBS 122367</name>
    <dbReference type="NCBI Taxonomy" id="1168545"/>
    <lineage>
        <taxon>Eukaryota</taxon>
        <taxon>Fungi</taxon>
        <taxon>Dikarya</taxon>
        <taxon>Ascomycota</taxon>
        <taxon>Pezizomycotina</taxon>
        <taxon>Dothideomycetes</taxon>
        <taxon>Pleosporomycetidae</taxon>
        <taxon>Pleosporales</taxon>
        <taxon>Massarineae</taxon>
        <taxon>Lentitheciaceae</taxon>
        <taxon>Lentithecium</taxon>
    </lineage>
</organism>
<dbReference type="AlphaFoldDB" id="A0A6G1J122"/>
<dbReference type="EMBL" id="MU005582">
    <property type="protein sequence ID" value="KAF2684216.1"/>
    <property type="molecule type" value="Genomic_DNA"/>
</dbReference>
<evidence type="ECO:0000313" key="2">
    <source>
        <dbReference type="Proteomes" id="UP000799291"/>
    </source>
</evidence>
<evidence type="ECO:0000313" key="1">
    <source>
        <dbReference type="EMBL" id="KAF2684216.1"/>
    </source>
</evidence>
<gene>
    <name evidence="1" type="ORF">K458DRAFT_38932</name>
</gene>